<accession>A0A2S1R4S2</accession>
<organism evidence="1 2">
    <name type="scientific">Dietzia lutea</name>
    <dbReference type="NCBI Taxonomy" id="546160"/>
    <lineage>
        <taxon>Bacteria</taxon>
        <taxon>Bacillati</taxon>
        <taxon>Actinomycetota</taxon>
        <taxon>Actinomycetes</taxon>
        <taxon>Mycobacteriales</taxon>
        <taxon>Dietziaceae</taxon>
        <taxon>Dietzia</taxon>
    </lineage>
</organism>
<dbReference type="PANTHER" id="PTHR11669:SF8">
    <property type="entry name" value="DNA POLYMERASE III SUBUNIT DELTA"/>
    <property type="match status" value="1"/>
</dbReference>
<dbReference type="OrthoDB" id="9809531at2"/>
<proteinExistence type="predicted"/>
<dbReference type="AlphaFoldDB" id="A0A2S1R4S2"/>
<dbReference type="NCBIfam" id="NF005926">
    <property type="entry name" value="PRK07940.1"/>
    <property type="match status" value="1"/>
</dbReference>
<dbReference type="Pfam" id="PF13177">
    <property type="entry name" value="DNA_pol3_delta2"/>
    <property type="match status" value="1"/>
</dbReference>
<dbReference type="EMBL" id="CP015449">
    <property type="protein sequence ID" value="AWH91273.1"/>
    <property type="molecule type" value="Genomic_DNA"/>
</dbReference>
<dbReference type="Proteomes" id="UP000244928">
    <property type="component" value="Chromosome"/>
</dbReference>
<dbReference type="RefSeq" id="WP_108846534.1">
    <property type="nucleotide sequence ID" value="NZ_CP015449.1"/>
</dbReference>
<dbReference type="Gene3D" id="3.40.50.300">
    <property type="entry name" value="P-loop containing nucleotide triphosphate hydrolases"/>
    <property type="match status" value="1"/>
</dbReference>
<dbReference type="InterPro" id="IPR027417">
    <property type="entry name" value="P-loop_NTPase"/>
</dbReference>
<sequence>MPGVFERLAGQADVVAELTAAATAARARVPGQGWDESDPRMVHAWLFTGPPGSGRSVAAMAFAAALQCEDPDVVGCGRCRACHTVLAGTHADVHLLAPQGVNILLKDVKETIHRAASRPGTGRWQIVVVEEADRLTEQSGNALLKVVEEPPSRTVFLLCSPTTDPMDIMVTLRSRSRNVALHQQNAEAVERALLADGDAIDPDLARWAASVSSGHVGRARWLATDEATRERRDLVLQLPMVMHNPGRAFPLASRLVSSAEQEALARNSESDEREVEELRTALGAGGTGKGTASAGRGATGAVKELERVQKSRRTRSTRDSLDLALVDLAGFYRDALTVALGARDVAAVHPDKAEEAARLGGHYPAASILKAIEAVQDCRAAIEVNVKPKFAVSAMVGAIRAALGS</sequence>
<dbReference type="SUPFAM" id="SSF52540">
    <property type="entry name" value="P-loop containing nucleoside triphosphate hydrolases"/>
    <property type="match status" value="1"/>
</dbReference>
<reference evidence="1 2" key="1">
    <citation type="submission" date="2016-04" db="EMBL/GenBank/DDBJ databases">
        <title>Complete genome sequence of Dietzia lutea YIM 80766T, a strain isolated from desert soil in Egypt.</title>
        <authorList>
            <person name="Zhao J."/>
            <person name="Hu B."/>
            <person name="Geng S."/>
            <person name="Nie Y."/>
            <person name="Tang Y."/>
        </authorList>
    </citation>
    <scope>NUCLEOTIDE SEQUENCE [LARGE SCALE GENOMIC DNA]</scope>
    <source>
        <strain evidence="1 2">YIM 80766</strain>
    </source>
</reference>
<dbReference type="KEGG" id="dlu:A6035_02815"/>
<name>A0A2S1R4S2_9ACTN</name>
<protein>
    <submittedName>
        <fullName evidence="1">DNA polymerase III subunit delta</fullName>
    </submittedName>
</protein>
<dbReference type="InterPro" id="IPR050238">
    <property type="entry name" value="DNA_Rep/Repair_Clamp_Loader"/>
</dbReference>
<dbReference type="PANTHER" id="PTHR11669">
    <property type="entry name" value="REPLICATION FACTOR C / DNA POLYMERASE III GAMMA-TAU SUBUNIT"/>
    <property type="match status" value="1"/>
</dbReference>
<evidence type="ECO:0000313" key="1">
    <source>
        <dbReference type="EMBL" id="AWH91273.1"/>
    </source>
</evidence>
<evidence type="ECO:0000313" key="2">
    <source>
        <dbReference type="Proteomes" id="UP000244928"/>
    </source>
</evidence>
<gene>
    <name evidence="1" type="ORF">A6035_02815</name>
</gene>
<keyword evidence="2" id="KW-1185">Reference proteome</keyword>
<dbReference type="GO" id="GO:0006261">
    <property type="term" value="P:DNA-templated DNA replication"/>
    <property type="evidence" value="ECO:0007669"/>
    <property type="project" value="TreeGrafter"/>
</dbReference>